<accession>A0A0E3FKE3</accession>
<dbReference type="EMBL" id="KJ019089">
    <property type="protein sequence ID" value="AIX28384.1"/>
    <property type="molecule type" value="Genomic_DNA"/>
</dbReference>
<organism evidence="1 2">
    <name type="scientific">Synechococcus phage ACG-2014j</name>
    <dbReference type="NCBI Taxonomy" id="1493514"/>
    <lineage>
        <taxon>Viruses</taxon>
        <taxon>Duplodnaviria</taxon>
        <taxon>Heunggongvirae</taxon>
        <taxon>Uroviricota</taxon>
        <taxon>Caudoviricetes</taxon>
        <taxon>Pantevenvirales</taxon>
        <taxon>Kyanoviridae</taxon>
        <taxon>Potamoivirus</taxon>
        <taxon>Potamoivirus tusconj</taxon>
    </lineage>
</organism>
<protein>
    <submittedName>
        <fullName evidence="1">Uncharacterized protein</fullName>
    </submittedName>
</protein>
<evidence type="ECO:0000313" key="1">
    <source>
        <dbReference type="EMBL" id="AIX28384.1"/>
    </source>
</evidence>
<evidence type="ECO:0000313" key="2">
    <source>
        <dbReference type="Proteomes" id="UP000185285"/>
    </source>
</evidence>
<name>A0A0E3FKE3_9CAUD</name>
<dbReference type="Proteomes" id="UP000185285">
    <property type="component" value="Segment"/>
</dbReference>
<proteinExistence type="predicted"/>
<sequence length="249" mass="29040">MSAYISTFVVDDWYDNPDQIRKHAIKCLENGGTEGKSKVDLDTMRQHGNKWEPYPGWRCKAAVGNMVWNYDMISRVVGRKIDPKRWLFIPSTEIITGDMQSYLQYDYKENTMIVRDTDIVFSHDVISNGTFACTFEDSIWRAHTDSPNSYAAIVYLTPDAPVDTGTSFYRHRETGVTELGSNTDTIDKEDHYDPSMWEETDRIANWYNRCVIFDASRYHCASRYFGDPSNYEKGRLFQVFFFDLVDHEE</sequence>
<reference evidence="1 2" key="1">
    <citation type="submission" date="2013-12" db="EMBL/GenBank/DDBJ databases">
        <title>Ecological redundancy of diverse viral populations within a natural community.</title>
        <authorList>
            <person name="Gregory A.C."/>
            <person name="LaButti K."/>
            <person name="Copeland A."/>
            <person name="Woyke T."/>
            <person name="Sullivan M.B."/>
        </authorList>
    </citation>
    <scope>NUCLEOTIDE SEQUENCE [LARGE SCALE GENOMIC DNA]</scope>
    <source>
        <strain evidence="1">Syn7803US23</strain>
    </source>
</reference>
<keyword evidence="2" id="KW-1185">Reference proteome</keyword>
<gene>
    <name evidence="1" type="ORF">Syn7803US23_40</name>
</gene>
<dbReference type="Pfam" id="PF20043">
    <property type="entry name" value="DUF6445"/>
    <property type="match status" value="1"/>
</dbReference>
<dbReference type="InterPro" id="IPR045617">
    <property type="entry name" value="DUF6445"/>
</dbReference>